<evidence type="ECO:0000313" key="3">
    <source>
        <dbReference type="Proteomes" id="UP000054270"/>
    </source>
</evidence>
<dbReference type="InterPro" id="IPR052786">
    <property type="entry name" value="Spore_wall_assembly"/>
</dbReference>
<keyword evidence="1" id="KW-0472">Membrane</keyword>
<accession>A0A0D2NK12</accession>
<dbReference type="Proteomes" id="UP000054270">
    <property type="component" value="Unassembled WGS sequence"/>
</dbReference>
<organism evidence="2 3">
    <name type="scientific">Hypholoma sublateritium (strain FD-334 SS-4)</name>
    <dbReference type="NCBI Taxonomy" id="945553"/>
    <lineage>
        <taxon>Eukaryota</taxon>
        <taxon>Fungi</taxon>
        <taxon>Dikarya</taxon>
        <taxon>Basidiomycota</taxon>
        <taxon>Agaricomycotina</taxon>
        <taxon>Agaricomycetes</taxon>
        <taxon>Agaricomycetidae</taxon>
        <taxon>Agaricales</taxon>
        <taxon>Agaricineae</taxon>
        <taxon>Strophariaceae</taxon>
        <taxon>Hypholoma</taxon>
    </lineage>
</organism>
<feature type="transmembrane region" description="Helical" evidence="1">
    <location>
        <begin position="237"/>
        <end position="255"/>
    </location>
</feature>
<protein>
    <submittedName>
        <fullName evidence="2">Uncharacterized protein</fullName>
    </submittedName>
</protein>
<feature type="transmembrane region" description="Helical" evidence="1">
    <location>
        <begin position="99"/>
        <end position="120"/>
    </location>
</feature>
<proteinExistence type="predicted"/>
<gene>
    <name evidence="2" type="ORF">HYPSUDRAFT_898012</name>
</gene>
<dbReference type="OrthoDB" id="10012223at2759"/>
<evidence type="ECO:0000256" key="1">
    <source>
        <dbReference type="SAM" id="Phobius"/>
    </source>
</evidence>
<name>A0A0D2NK12_HYPSF</name>
<feature type="transmembrane region" description="Helical" evidence="1">
    <location>
        <begin position="181"/>
        <end position="200"/>
    </location>
</feature>
<keyword evidence="1" id="KW-1133">Transmembrane helix</keyword>
<dbReference type="PANTHER" id="PTHR34292:SF2">
    <property type="entry name" value="OUTER SPORE WALL PROTEIN LDS1"/>
    <property type="match status" value="1"/>
</dbReference>
<evidence type="ECO:0000313" key="2">
    <source>
        <dbReference type="EMBL" id="KJA19194.1"/>
    </source>
</evidence>
<keyword evidence="1" id="KW-0812">Transmembrane</keyword>
<dbReference type="EMBL" id="KN817580">
    <property type="protein sequence ID" value="KJA19194.1"/>
    <property type="molecule type" value="Genomic_DNA"/>
</dbReference>
<dbReference type="AlphaFoldDB" id="A0A0D2NK12"/>
<dbReference type="OMA" id="WDQTVAS"/>
<reference evidence="3" key="1">
    <citation type="submission" date="2014-04" db="EMBL/GenBank/DDBJ databases">
        <title>Evolutionary Origins and Diversification of the Mycorrhizal Mutualists.</title>
        <authorList>
            <consortium name="DOE Joint Genome Institute"/>
            <consortium name="Mycorrhizal Genomics Consortium"/>
            <person name="Kohler A."/>
            <person name="Kuo A."/>
            <person name="Nagy L.G."/>
            <person name="Floudas D."/>
            <person name="Copeland A."/>
            <person name="Barry K.W."/>
            <person name="Cichocki N."/>
            <person name="Veneault-Fourrey C."/>
            <person name="LaButti K."/>
            <person name="Lindquist E.A."/>
            <person name="Lipzen A."/>
            <person name="Lundell T."/>
            <person name="Morin E."/>
            <person name="Murat C."/>
            <person name="Riley R."/>
            <person name="Ohm R."/>
            <person name="Sun H."/>
            <person name="Tunlid A."/>
            <person name="Henrissat B."/>
            <person name="Grigoriev I.V."/>
            <person name="Hibbett D.S."/>
            <person name="Martin F."/>
        </authorList>
    </citation>
    <scope>NUCLEOTIDE SEQUENCE [LARGE SCALE GENOMIC DNA]</scope>
    <source>
        <strain evidence="3">FD-334 SS-4</strain>
    </source>
</reference>
<dbReference type="STRING" id="945553.A0A0D2NK12"/>
<keyword evidence="3" id="KW-1185">Reference proteome</keyword>
<sequence length="298" mass="34153">MSLTPVPENLQRATLRLEFPPSYVVVGIYRLFTDKSLWEPAWVKCAHAVRRGAIVGSVWALATFSIQRKFIEIFLANSPRVTGLSQHDTMFGFKVPFNIYTYGAIMLLGTQLTFILRFFLSRNLRITRDRVWAQTVSSRGKSADFFQPYVEEWNVPPKVEKESWIETAGKGWVSAFVIRRVLLTPFAVYPFIGALASAWFKALGTSKYLHRRYFEAKKMKNDQIAVFVEERKWDYRTFGFTAALLEGLPIIGIVFEVSNRIGAAMWAYDLEKRQHYIGEQKAAGRWAGSEAALRVKSL</sequence>
<dbReference type="PANTHER" id="PTHR34292">
    <property type="entry name" value="OUTER SPORE WALL PROTEIN LDS1"/>
    <property type="match status" value="1"/>
</dbReference>